<keyword evidence="3" id="KW-1185">Reference proteome</keyword>
<reference evidence="2" key="1">
    <citation type="submission" date="2021-07" db="EMBL/GenBank/DDBJ databases">
        <authorList>
            <person name="Durling M."/>
        </authorList>
    </citation>
    <scope>NUCLEOTIDE SEQUENCE</scope>
</reference>
<proteinExistence type="predicted"/>
<accession>A0A9N9KY50</accession>
<dbReference type="OrthoDB" id="10409977at2759"/>
<name>A0A9N9KY50_9HELO</name>
<organism evidence="2 3">
    <name type="scientific">Hymenoscyphus fraxineus</name>
    <dbReference type="NCBI Taxonomy" id="746836"/>
    <lineage>
        <taxon>Eukaryota</taxon>
        <taxon>Fungi</taxon>
        <taxon>Dikarya</taxon>
        <taxon>Ascomycota</taxon>
        <taxon>Pezizomycotina</taxon>
        <taxon>Leotiomycetes</taxon>
        <taxon>Helotiales</taxon>
        <taxon>Helotiaceae</taxon>
        <taxon>Hymenoscyphus</taxon>
    </lineage>
</organism>
<dbReference type="EMBL" id="CAJVRL010000051">
    <property type="protein sequence ID" value="CAG8953622.1"/>
    <property type="molecule type" value="Genomic_DNA"/>
</dbReference>
<feature type="region of interest" description="Disordered" evidence="1">
    <location>
        <begin position="262"/>
        <end position="284"/>
    </location>
</feature>
<feature type="compositionally biased region" description="Polar residues" evidence="1">
    <location>
        <begin position="336"/>
        <end position="347"/>
    </location>
</feature>
<sequence length="370" mass="40679">MSEDNRAYYSTHVLRNSKICEIDCATAEMLYFPKTTSNISRPSTIYDAYYNKTFTSPSVYMAWATVTAHDVDVRTKWISSNAQEQSWVLSYSTTDPWIAWVYCDFVGMYTTTESITSTQDKGITLTDVIQPLDLSKMSTFDLTQEFIPYKLNYETFSGEIREINSLRIEDIQNNCPTTVDKETPSTRADGSVAKEGDADYRNVLASANWSHYRCNPYIVVRETFFADWFSEPSWSTCSVKYRQRWYGMPDPPHALQFDQGLFPSTPAAPIPAPTPSPAVPVQSASPGLATITSAVGGINHPVHTNTPIVKPAPQPQDNGMPLPGANVPRPVGGGNSQQPAVDPSSNDGKPANGLDPSSPPQPGSGSPFGY</sequence>
<evidence type="ECO:0000313" key="2">
    <source>
        <dbReference type="EMBL" id="CAG8953622.1"/>
    </source>
</evidence>
<comment type="caution">
    <text evidence="2">The sequence shown here is derived from an EMBL/GenBank/DDBJ whole genome shotgun (WGS) entry which is preliminary data.</text>
</comment>
<gene>
    <name evidence="2" type="ORF">HYFRA_00010081</name>
</gene>
<evidence type="ECO:0000313" key="3">
    <source>
        <dbReference type="Proteomes" id="UP000696280"/>
    </source>
</evidence>
<protein>
    <submittedName>
        <fullName evidence="2">Uncharacterized protein</fullName>
    </submittedName>
</protein>
<dbReference type="AlphaFoldDB" id="A0A9N9KY50"/>
<dbReference type="Proteomes" id="UP000696280">
    <property type="component" value="Unassembled WGS sequence"/>
</dbReference>
<feature type="region of interest" description="Disordered" evidence="1">
    <location>
        <begin position="297"/>
        <end position="370"/>
    </location>
</feature>
<feature type="compositionally biased region" description="Pro residues" evidence="1">
    <location>
        <begin position="266"/>
        <end position="278"/>
    </location>
</feature>
<evidence type="ECO:0000256" key="1">
    <source>
        <dbReference type="SAM" id="MobiDB-lite"/>
    </source>
</evidence>